<dbReference type="PROSITE" id="PS50977">
    <property type="entry name" value="HTH_TETR_2"/>
    <property type="match status" value="1"/>
</dbReference>
<keyword evidence="3" id="KW-0804">Transcription</keyword>
<evidence type="ECO:0000256" key="5">
    <source>
        <dbReference type="SAM" id="MobiDB-lite"/>
    </source>
</evidence>
<protein>
    <submittedName>
        <fullName evidence="8">AcrR family transcriptional regulator</fullName>
    </submittedName>
</protein>
<reference evidence="8 9" key="1">
    <citation type="submission" date="2020-08" db="EMBL/GenBank/DDBJ databases">
        <title>Genomic Encyclopedia of Type Strains, Phase IV (KMG-IV): sequencing the most valuable type-strain genomes for metagenomic binning, comparative biology and taxonomic classification.</title>
        <authorList>
            <person name="Goeker M."/>
        </authorList>
    </citation>
    <scope>NUCLEOTIDE SEQUENCE [LARGE SCALE GENOMIC DNA]</scope>
    <source>
        <strain evidence="8 9">DSM 44197</strain>
    </source>
</reference>
<keyword evidence="6" id="KW-0472">Membrane</keyword>
<feature type="transmembrane region" description="Helical" evidence="6">
    <location>
        <begin position="236"/>
        <end position="258"/>
    </location>
</feature>
<evidence type="ECO:0000259" key="7">
    <source>
        <dbReference type="PROSITE" id="PS50977"/>
    </source>
</evidence>
<dbReference type="GO" id="GO:0003700">
    <property type="term" value="F:DNA-binding transcription factor activity"/>
    <property type="evidence" value="ECO:0007669"/>
    <property type="project" value="TreeGrafter"/>
</dbReference>
<comment type="caution">
    <text evidence="8">The sequence shown here is derived from an EMBL/GenBank/DDBJ whole genome shotgun (WGS) entry which is preliminary data.</text>
</comment>
<dbReference type="Gene3D" id="1.10.10.60">
    <property type="entry name" value="Homeodomain-like"/>
    <property type="match status" value="1"/>
</dbReference>
<keyword evidence="6" id="KW-0812">Transmembrane</keyword>
<gene>
    <name evidence="8" type="ORF">HNR61_005254</name>
</gene>
<dbReference type="SUPFAM" id="SSF48498">
    <property type="entry name" value="Tetracyclin repressor-like, C-terminal domain"/>
    <property type="match status" value="1"/>
</dbReference>
<evidence type="ECO:0000256" key="2">
    <source>
        <dbReference type="ARBA" id="ARBA00023125"/>
    </source>
</evidence>
<dbReference type="EMBL" id="JACJIA010000007">
    <property type="protein sequence ID" value="MBA8953601.1"/>
    <property type="molecule type" value="Genomic_DNA"/>
</dbReference>
<evidence type="ECO:0000256" key="6">
    <source>
        <dbReference type="SAM" id="Phobius"/>
    </source>
</evidence>
<keyword evidence="9" id="KW-1185">Reference proteome</keyword>
<dbReference type="PANTHER" id="PTHR30055">
    <property type="entry name" value="HTH-TYPE TRANSCRIPTIONAL REGULATOR RUTR"/>
    <property type="match status" value="1"/>
</dbReference>
<feature type="compositionally biased region" description="Basic residues" evidence="5">
    <location>
        <begin position="301"/>
        <end position="310"/>
    </location>
</feature>
<keyword evidence="6" id="KW-1133">Transmembrane helix</keyword>
<dbReference type="AlphaFoldDB" id="A0A7W3LSN4"/>
<dbReference type="Pfam" id="PF16859">
    <property type="entry name" value="TetR_C_11"/>
    <property type="match status" value="1"/>
</dbReference>
<feature type="DNA-binding region" description="H-T-H motif" evidence="4">
    <location>
        <begin position="22"/>
        <end position="41"/>
    </location>
</feature>
<organism evidence="8 9">
    <name type="scientific">Actinomadura namibiensis</name>
    <dbReference type="NCBI Taxonomy" id="182080"/>
    <lineage>
        <taxon>Bacteria</taxon>
        <taxon>Bacillati</taxon>
        <taxon>Actinomycetota</taxon>
        <taxon>Actinomycetes</taxon>
        <taxon>Streptosporangiales</taxon>
        <taxon>Thermomonosporaceae</taxon>
        <taxon>Actinomadura</taxon>
    </lineage>
</organism>
<dbReference type="InterPro" id="IPR009057">
    <property type="entry name" value="Homeodomain-like_sf"/>
</dbReference>
<evidence type="ECO:0000313" key="9">
    <source>
        <dbReference type="Proteomes" id="UP000572680"/>
    </source>
</evidence>
<name>A0A7W3LSN4_ACTNM</name>
<keyword evidence="2 4" id="KW-0238">DNA-binding</keyword>
<dbReference type="Gene3D" id="1.10.357.10">
    <property type="entry name" value="Tetracycline Repressor, domain 2"/>
    <property type="match status" value="1"/>
</dbReference>
<evidence type="ECO:0000313" key="8">
    <source>
        <dbReference type="EMBL" id="MBA8953601.1"/>
    </source>
</evidence>
<dbReference type="GO" id="GO:0000976">
    <property type="term" value="F:transcription cis-regulatory region binding"/>
    <property type="evidence" value="ECO:0007669"/>
    <property type="project" value="TreeGrafter"/>
</dbReference>
<feature type="domain" description="HTH tetR-type" evidence="7">
    <location>
        <begin position="1"/>
        <end position="59"/>
    </location>
</feature>
<dbReference type="PRINTS" id="PR00455">
    <property type="entry name" value="HTHTETR"/>
</dbReference>
<dbReference type="PANTHER" id="PTHR30055:SF148">
    <property type="entry name" value="TETR-FAMILY TRANSCRIPTIONAL REGULATOR"/>
    <property type="match status" value="1"/>
</dbReference>
<accession>A0A7W3LSN4</accession>
<evidence type="ECO:0000256" key="1">
    <source>
        <dbReference type="ARBA" id="ARBA00023015"/>
    </source>
</evidence>
<proteinExistence type="predicted"/>
<dbReference type="InterPro" id="IPR011075">
    <property type="entry name" value="TetR_C"/>
</dbReference>
<dbReference type="SUPFAM" id="SSF46689">
    <property type="entry name" value="Homeodomain-like"/>
    <property type="match status" value="1"/>
</dbReference>
<evidence type="ECO:0000256" key="4">
    <source>
        <dbReference type="PROSITE-ProRule" id="PRU00335"/>
    </source>
</evidence>
<dbReference type="Proteomes" id="UP000572680">
    <property type="component" value="Unassembled WGS sequence"/>
</dbReference>
<keyword evidence="1" id="KW-0805">Transcription regulation</keyword>
<dbReference type="InterPro" id="IPR050109">
    <property type="entry name" value="HTH-type_TetR-like_transc_reg"/>
</dbReference>
<dbReference type="InterPro" id="IPR001647">
    <property type="entry name" value="HTH_TetR"/>
</dbReference>
<sequence>MDEAILTATRALLAETGYAGLTVDGVAARAGIGKAAIYRRHASKQEMILAAIAREGAPPVPDTGSLPGDLAALAGSAVARLGAPAVAETLIGLLADIDGDPALLERFAALVTGPEGAGETALLERAVRRGELPRPPDPDLFHAVFAGTALSWVVMARLAPGGLPGRLARFTHRALLAGAWTRRGSARAPSPASGVPLGPLVGLDAGQRVAVPGAALGLVALGGALGARHRPVVRQVLAAGLGAGAGVGAVVALGPLVAHRCLLDHCRETSPTPVVPGDTCPRRVAAGGTGRPGTAASRSPRCPRRPRRPPRSPPRPG</sequence>
<dbReference type="Pfam" id="PF00440">
    <property type="entry name" value="TetR_N"/>
    <property type="match status" value="1"/>
</dbReference>
<evidence type="ECO:0000256" key="3">
    <source>
        <dbReference type="ARBA" id="ARBA00023163"/>
    </source>
</evidence>
<feature type="compositionally biased region" description="Low complexity" evidence="5">
    <location>
        <begin position="282"/>
        <end position="300"/>
    </location>
</feature>
<feature type="region of interest" description="Disordered" evidence="5">
    <location>
        <begin position="270"/>
        <end position="317"/>
    </location>
</feature>
<dbReference type="InterPro" id="IPR036271">
    <property type="entry name" value="Tet_transcr_reg_TetR-rel_C_sf"/>
</dbReference>